<accession>A0A852W2Q1</accession>
<evidence type="ECO:0000313" key="2">
    <source>
        <dbReference type="Proteomes" id="UP000549695"/>
    </source>
</evidence>
<dbReference type="PIRSF" id="PIRSF010256">
    <property type="entry name" value="CoxE_vWa"/>
    <property type="match status" value="1"/>
</dbReference>
<name>A0A852W2Q1_PSEA5</name>
<dbReference type="Proteomes" id="UP000549695">
    <property type="component" value="Unassembled WGS sequence"/>
</dbReference>
<dbReference type="RefSeq" id="WP_179760615.1">
    <property type="nucleotide sequence ID" value="NZ_BAAAJZ010000008.1"/>
</dbReference>
<dbReference type="SUPFAM" id="SSF53300">
    <property type="entry name" value="vWA-like"/>
    <property type="match status" value="1"/>
</dbReference>
<dbReference type="InterPro" id="IPR008912">
    <property type="entry name" value="Uncharacterised_CoxE"/>
</dbReference>
<gene>
    <name evidence="1" type="ORF">HDA37_001379</name>
</gene>
<evidence type="ECO:0000313" key="1">
    <source>
        <dbReference type="EMBL" id="NYG01094.1"/>
    </source>
</evidence>
<dbReference type="GeneID" id="98051177"/>
<organism evidence="1 2">
    <name type="scientific">Pseudonocardia alni</name>
    <name type="common">Amycolata alni</name>
    <dbReference type="NCBI Taxonomy" id="33907"/>
    <lineage>
        <taxon>Bacteria</taxon>
        <taxon>Bacillati</taxon>
        <taxon>Actinomycetota</taxon>
        <taxon>Actinomycetes</taxon>
        <taxon>Pseudonocardiales</taxon>
        <taxon>Pseudonocardiaceae</taxon>
        <taxon>Pseudonocardia</taxon>
    </lineage>
</organism>
<protein>
    <recommendedName>
        <fullName evidence="3">VWA domain containing CoxE-like protein</fullName>
    </recommendedName>
</protein>
<dbReference type="AlphaFoldDB" id="A0A852W2Q1"/>
<dbReference type="Pfam" id="PF05762">
    <property type="entry name" value="VWA_CoxE"/>
    <property type="match status" value="1"/>
</dbReference>
<proteinExistence type="predicted"/>
<dbReference type="InterPro" id="IPR036465">
    <property type="entry name" value="vWFA_dom_sf"/>
</dbReference>
<keyword evidence="2" id="KW-1185">Reference proteome</keyword>
<dbReference type="PANTHER" id="PTHR39338">
    <property type="entry name" value="BLL5662 PROTEIN-RELATED"/>
    <property type="match status" value="1"/>
</dbReference>
<reference evidence="1 2" key="1">
    <citation type="submission" date="2020-07" db="EMBL/GenBank/DDBJ databases">
        <title>Sequencing the genomes of 1000 actinobacteria strains.</title>
        <authorList>
            <person name="Klenk H.-P."/>
        </authorList>
    </citation>
    <scope>NUCLEOTIDE SEQUENCE [LARGE SCALE GENOMIC DNA]</scope>
    <source>
        <strain evidence="1 2">DSM 44749</strain>
    </source>
</reference>
<evidence type="ECO:0008006" key="3">
    <source>
        <dbReference type="Google" id="ProtNLM"/>
    </source>
</evidence>
<sequence>MTIPPATALAPEHGLPGHLVDFVSALRRHHVAVGPGETVDAARVLGALDLLHRDQLREGLAAALLRRSGQRGTFDALFDLWFPPALGAGSSDVDVPRIDDESGEGTGPVDVDALREILADLLRDGDEETLRELARAAVDAIGTSGAAGQGVRGQTAKPNWSAYQALGALSPDTLLARILDGLREEGDTDFVSEVRRREIRDRIARFRDVVREEVRRRTAEQRGREQIARTTTPTQTDQVDFLTANATQLADLRRTVQPLARRLASRLSARRRRSNRGRLDLRRTLRRSMSTGGVPMDPAHKVRRPGRPELVLLCDVSGSVAGFSHFTLLLVQALREQFSKVRVFAFIERTDEVTHLFEPGAELSGVMQRVLREATLTAFDGHSDYGSAFGDFLEHHGDALTPKTSLLVLGDGRTNYRDPNLRALAMMAGRVRHAHWLNPEPERSWGSGDSAATRYGEVLPMHECRTAAQLTDVVQALLPV</sequence>
<dbReference type="InterPro" id="IPR011195">
    <property type="entry name" value="UCP010256"/>
</dbReference>
<comment type="caution">
    <text evidence="1">The sequence shown here is derived from an EMBL/GenBank/DDBJ whole genome shotgun (WGS) entry which is preliminary data.</text>
</comment>
<dbReference type="EMBL" id="JACCCZ010000001">
    <property type="protein sequence ID" value="NYG01094.1"/>
    <property type="molecule type" value="Genomic_DNA"/>
</dbReference>
<dbReference type="PANTHER" id="PTHR39338:SF5">
    <property type="entry name" value="BLR6139 PROTEIN"/>
    <property type="match status" value="1"/>
</dbReference>